<keyword evidence="6" id="KW-0539">Nucleus</keyword>
<dbReference type="EMBL" id="CP034460">
    <property type="protein sequence ID" value="QBM90133.1"/>
    <property type="molecule type" value="Genomic_DNA"/>
</dbReference>
<reference evidence="9" key="1">
    <citation type="submission" date="2019-03" db="EMBL/GenBank/DDBJ databases">
        <title>Snf2 controls pulcherriminic acid biosynthesis and connects pigmentation and antifungal activity of the yeast Metschnikowia pulcherrima.</title>
        <authorList>
            <person name="Gore-Lloyd D."/>
            <person name="Sumann I."/>
            <person name="Brachmann A.O."/>
            <person name="Schneeberger K."/>
            <person name="Ortiz-Merino R.A."/>
            <person name="Moreno-Beltran M."/>
            <person name="Schlaefli M."/>
            <person name="Kirner P."/>
            <person name="Santos Kron A."/>
            <person name="Wolfe K.H."/>
            <person name="Piel J."/>
            <person name="Ahrens C.H."/>
            <person name="Henk D."/>
            <person name="Freimoser F.M."/>
        </authorList>
    </citation>
    <scope>NUCLEOTIDE SEQUENCE [LARGE SCALE GENOMIC DNA]</scope>
    <source>
        <strain evidence="9">APC 1.2</strain>
    </source>
</reference>
<accession>A0A4V1AER5</accession>
<gene>
    <name evidence="8" type="primary">MPUL0E03730</name>
    <name evidence="8" type="ORF">METSCH_E03730</name>
</gene>
<dbReference type="GO" id="GO:0005737">
    <property type="term" value="C:cytoplasm"/>
    <property type="evidence" value="ECO:0007669"/>
    <property type="project" value="UniProtKB-SubCell"/>
</dbReference>
<dbReference type="Proteomes" id="UP000292447">
    <property type="component" value="Chromosome V"/>
</dbReference>
<evidence type="ECO:0000256" key="7">
    <source>
        <dbReference type="SAM" id="MobiDB-lite"/>
    </source>
</evidence>
<keyword evidence="5" id="KW-0963">Cytoplasm</keyword>
<dbReference type="GO" id="GO:0005634">
    <property type="term" value="C:nucleus"/>
    <property type="evidence" value="ECO:0007669"/>
    <property type="project" value="UniProtKB-SubCell"/>
</dbReference>
<name>A0A4V1AER5_9ASCO</name>
<evidence type="ECO:0000256" key="5">
    <source>
        <dbReference type="ARBA" id="ARBA00022490"/>
    </source>
</evidence>
<evidence type="ECO:0000256" key="1">
    <source>
        <dbReference type="ARBA" id="ARBA00004123"/>
    </source>
</evidence>
<protein>
    <recommendedName>
        <fullName evidence="4">Damage-regulated import facilitator 1</fullName>
    </recommendedName>
</protein>
<comment type="subcellular location">
    <subcellularLocation>
        <location evidence="2">Cytoplasm</location>
    </subcellularLocation>
    <subcellularLocation>
        <location evidence="1">Nucleus</location>
    </subcellularLocation>
</comment>
<dbReference type="AlphaFoldDB" id="A0A4V1AER5"/>
<sequence length="170" mass="18531">MSAAMESHQFKRQMHQPSAPENVDPYVASLATVGMRIRKAVADGYSVNSSYSYNPQFGAQTGQIVPGPLPKLGFERSQLPAHLSAPPALTNDGSTFQSGLNVSEWGAPSVNVTTLPLMGTKRKFTDEPEYNDFKQYGGNSAYTIGGNANNIVSWDEFTRSNGTLKFDEEF</sequence>
<dbReference type="InterPro" id="IPR013900">
    <property type="entry name" value="RNR_inhibitor"/>
</dbReference>
<feature type="region of interest" description="Disordered" evidence="7">
    <location>
        <begin position="1"/>
        <end position="21"/>
    </location>
</feature>
<evidence type="ECO:0000256" key="4">
    <source>
        <dbReference type="ARBA" id="ARBA00021625"/>
    </source>
</evidence>
<evidence type="ECO:0000256" key="6">
    <source>
        <dbReference type="ARBA" id="ARBA00023242"/>
    </source>
</evidence>
<comment type="similarity">
    <text evidence="3">Belongs to the DIF1/spd1 family.</text>
</comment>
<evidence type="ECO:0000313" key="8">
    <source>
        <dbReference type="EMBL" id="QBM90133.1"/>
    </source>
</evidence>
<evidence type="ECO:0000313" key="9">
    <source>
        <dbReference type="Proteomes" id="UP000292447"/>
    </source>
</evidence>
<organism evidence="8 9">
    <name type="scientific">Metschnikowia aff. pulcherrima</name>
    <dbReference type="NCBI Taxonomy" id="2163413"/>
    <lineage>
        <taxon>Eukaryota</taxon>
        <taxon>Fungi</taxon>
        <taxon>Dikarya</taxon>
        <taxon>Ascomycota</taxon>
        <taxon>Saccharomycotina</taxon>
        <taxon>Pichiomycetes</taxon>
        <taxon>Metschnikowiaceae</taxon>
        <taxon>Metschnikowia</taxon>
    </lineage>
</organism>
<proteinExistence type="inferred from homology"/>
<dbReference type="Pfam" id="PF08591">
    <property type="entry name" value="RNR_inhib"/>
    <property type="match status" value="1"/>
</dbReference>
<keyword evidence="9" id="KW-1185">Reference proteome</keyword>
<evidence type="ECO:0000256" key="2">
    <source>
        <dbReference type="ARBA" id="ARBA00004496"/>
    </source>
</evidence>
<evidence type="ECO:0000256" key="3">
    <source>
        <dbReference type="ARBA" id="ARBA00005459"/>
    </source>
</evidence>